<proteinExistence type="predicted"/>
<comment type="caution">
    <text evidence="2">The sequence shown here is derived from an EMBL/GenBank/DDBJ whole genome shotgun (WGS) entry which is preliminary data.</text>
</comment>
<feature type="transmembrane region" description="Helical" evidence="1">
    <location>
        <begin position="55"/>
        <end position="75"/>
    </location>
</feature>
<protein>
    <submittedName>
        <fullName evidence="2">Uncharacterized protein</fullName>
    </submittedName>
</protein>
<keyword evidence="1" id="KW-1133">Transmembrane helix</keyword>
<sequence length="194" mass="21845">MRDYLSRGTRSIKCHNVTNSRIYIRTRFSGFPNSLSLAIQTQPPVSKTIFNKMKAIIILFTLALAVFTLASPIPYSDEDSDHHQDDYHNNKFLHVTSPVGEVTWLVGSTQEITFFSNELANETIEVFLFRSDDEEHPVIVLSHGVSVGTGVVNFNVPFIVPSSLVSHDYTYFVQFVGSYLKVRSGTITITEVDH</sequence>
<evidence type="ECO:0000256" key="1">
    <source>
        <dbReference type="SAM" id="Phobius"/>
    </source>
</evidence>
<dbReference type="AlphaFoldDB" id="A0A433DI61"/>
<keyword evidence="1" id="KW-0812">Transmembrane</keyword>
<evidence type="ECO:0000313" key="3">
    <source>
        <dbReference type="Proteomes" id="UP000268093"/>
    </source>
</evidence>
<accession>A0A433DI61</accession>
<dbReference type="Proteomes" id="UP000268093">
    <property type="component" value="Unassembled WGS sequence"/>
</dbReference>
<organism evidence="2 3">
    <name type="scientific">Jimgerdemannia flammicorona</name>
    <dbReference type="NCBI Taxonomy" id="994334"/>
    <lineage>
        <taxon>Eukaryota</taxon>
        <taxon>Fungi</taxon>
        <taxon>Fungi incertae sedis</taxon>
        <taxon>Mucoromycota</taxon>
        <taxon>Mucoromycotina</taxon>
        <taxon>Endogonomycetes</taxon>
        <taxon>Endogonales</taxon>
        <taxon>Endogonaceae</taxon>
        <taxon>Jimgerdemannia</taxon>
    </lineage>
</organism>
<keyword evidence="1" id="KW-0472">Membrane</keyword>
<reference evidence="2 3" key="1">
    <citation type="journal article" date="2018" name="New Phytol.">
        <title>Phylogenomics of Endogonaceae and evolution of mycorrhizas within Mucoromycota.</title>
        <authorList>
            <person name="Chang Y."/>
            <person name="Desiro A."/>
            <person name="Na H."/>
            <person name="Sandor L."/>
            <person name="Lipzen A."/>
            <person name="Clum A."/>
            <person name="Barry K."/>
            <person name="Grigoriev I.V."/>
            <person name="Martin F.M."/>
            <person name="Stajich J.E."/>
            <person name="Smith M.E."/>
            <person name="Bonito G."/>
            <person name="Spatafora J.W."/>
        </authorList>
    </citation>
    <scope>NUCLEOTIDE SEQUENCE [LARGE SCALE GENOMIC DNA]</scope>
    <source>
        <strain evidence="2 3">GMNB39</strain>
    </source>
</reference>
<keyword evidence="3" id="KW-1185">Reference proteome</keyword>
<name>A0A433DI61_9FUNG</name>
<dbReference type="EMBL" id="RBNI01001381">
    <property type="protein sequence ID" value="RUP50507.1"/>
    <property type="molecule type" value="Genomic_DNA"/>
</dbReference>
<evidence type="ECO:0000313" key="2">
    <source>
        <dbReference type="EMBL" id="RUP50507.1"/>
    </source>
</evidence>
<gene>
    <name evidence="2" type="ORF">BC936DRAFT_138832</name>
</gene>